<evidence type="ECO:0000256" key="15">
    <source>
        <dbReference type="PROSITE-ProRule" id="PRU00175"/>
    </source>
</evidence>
<comment type="subcellular location">
    <subcellularLocation>
        <location evidence="1">Peroxisome membrane</location>
        <topology evidence="1">Multi-pass membrane protein</topology>
    </subcellularLocation>
</comment>
<dbReference type="InterPro" id="IPR025654">
    <property type="entry name" value="PEX2/10"/>
</dbReference>
<dbReference type="InterPro" id="IPR017907">
    <property type="entry name" value="Znf_RING_CS"/>
</dbReference>
<evidence type="ECO:0000256" key="2">
    <source>
        <dbReference type="ARBA" id="ARBA00004906"/>
    </source>
</evidence>
<organism evidence="18 19">
    <name type="scientific">Candida viswanathii</name>
    <dbReference type="NCBI Taxonomy" id="5486"/>
    <lineage>
        <taxon>Eukaryota</taxon>
        <taxon>Fungi</taxon>
        <taxon>Dikarya</taxon>
        <taxon>Ascomycota</taxon>
        <taxon>Saccharomycotina</taxon>
        <taxon>Pichiomycetes</taxon>
        <taxon>Debaryomycetaceae</taxon>
        <taxon>Candida/Lodderomyces clade</taxon>
        <taxon>Candida</taxon>
    </lineage>
</organism>
<evidence type="ECO:0000259" key="17">
    <source>
        <dbReference type="PROSITE" id="PS50089"/>
    </source>
</evidence>
<keyword evidence="10" id="KW-0862">Zinc</keyword>
<feature type="region of interest" description="Disordered" evidence="16">
    <location>
        <begin position="340"/>
        <end position="428"/>
    </location>
</feature>
<evidence type="ECO:0000256" key="5">
    <source>
        <dbReference type="ARBA" id="ARBA00022679"/>
    </source>
</evidence>
<evidence type="ECO:0000256" key="10">
    <source>
        <dbReference type="ARBA" id="ARBA00022833"/>
    </source>
</evidence>
<dbReference type="SMART" id="SM00184">
    <property type="entry name" value="RING"/>
    <property type="match status" value="1"/>
</dbReference>
<evidence type="ECO:0000313" key="18">
    <source>
        <dbReference type="EMBL" id="RCK67309.1"/>
    </source>
</evidence>
<dbReference type="GO" id="GO:0016740">
    <property type="term" value="F:transferase activity"/>
    <property type="evidence" value="ECO:0007669"/>
    <property type="project" value="UniProtKB-KW"/>
</dbReference>
<comment type="caution">
    <text evidence="18">The sequence shown here is derived from an EMBL/GenBank/DDBJ whole genome shotgun (WGS) entry which is preliminary data.</text>
</comment>
<evidence type="ECO:0000256" key="11">
    <source>
        <dbReference type="ARBA" id="ARBA00022927"/>
    </source>
</evidence>
<dbReference type="GO" id="GO:0016562">
    <property type="term" value="P:protein import into peroxisome matrix, receptor recycling"/>
    <property type="evidence" value="ECO:0007669"/>
    <property type="project" value="UniProtKB-ARBA"/>
</dbReference>
<dbReference type="InterPro" id="IPR001841">
    <property type="entry name" value="Znf_RING"/>
</dbReference>
<dbReference type="Pfam" id="PF04757">
    <property type="entry name" value="Pex2_Pex12"/>
    <property type="match status" value="1"/>
</dbReference>
<keyword evidence="19" id="KW-1185">Reference proteome</keyword>
<dbReference type="PANTHER" id="PTHR23350">
    <property type="entry name" value="PEROXISOME ASSEMBLY PROTEIN 10"/>
    <property type="match status" value="1"/>
</dbReference>
<dbReference type="PROSITE" id="PS50089">
    <property type="entry name" value="ZF_RING_2"/>
    <property type="match status" value="1"/>
</dbReference>
<evidence type="ECO:0000256" key="6">
    <source>
        <dbReference type="ARBA" id="ARBA00022692"/>
    </source>
</evidence>
<comment type="pathway">
    <text evidence="2">Protein modification; protein ubiquitination.</text>
</comment>
<evidence type="ECO:0000256" key="13">
    <source>
        <dbReference type="ARBA" id="ARBA00023136"/>
    </source>
</evidence>
<keyword evidence="12" id="KW-1133">Transmembrane helix</keyword>
<comment type="similarity">
    <text evidence="3">Belongs to the pex2/pex10/pex12 family.</text>
</comment>
<proteinExistence type="inferred from homology"/>
<evidence type="ECO:0000256" key="7">
    <source>
        <dbReference type="ARBA" id="ARBA00022723"/>
    </source>
</evidence>
<keyword evidence="6" id="KW-0812">Transmembrane</keyword>
<keyword evidence="7" id="KW-0479">Metal-binding</keyword>
<accession>A0A367YP20</accession>
<evidence type="ECO:0000256" key="9">
    <source>
        <dbReference type="ARBA" id="ARBA00022786"/>
    </source>
</evidence>
<keyword evidence="14" id="KW-0576">Peroxisome</keyword>
<keyword evidence="4" id="KW-0813">Transport</keyword>
<dbReference type="GO" id="GO:0005778">
    <property type="term" value="C:peroxisomal membrane"/>
    <property type="evidence" value="ECO:0007669"/>
    <property type="project" value="UniProtKB-SubCell"/>
</dbReference>
<dbReference type="STRING" id="5486.A0A367YP20"/>
<evidence type="ECO:0000256" key="1">
    <source>
        <dbReference type="ARBA" id="ARBA00004585"/>
    </source>
</evidence>
<feature type="compositionally biased region" description="Acidic residues" evidence="16">
    <location>
        <begin position="340"/>
        <end position="371"/>
    </location>
</feature>
<dbReference type="OrthoDB" id="1701437at2759"/>
<keyword evidence="11" id="KW-0653">Protein transport</keyword>
<evidence type="ECO:0000256" key="3">
    <source>
        <dbReference type="ARBA" id="ARBA00008704"/>
    </source>
</evidence>
<sequence length="428" mass="48533">MIPISYPSPRVSQLDAGILDSELFTLLKEQLSSVFQLHPDSRFSFIQHQELYSLALNLLIFKLTVWKSGSSYGSLLQNLKLSDSRTGKVISNSKRYLLGALLIGGYLYKRLETYLYSLDDSEITTSDSYLAKIKNYFVSNRLDILSRIDNLVKIANLVNFTIFLVNGRYSSVIYRLLGITETPITSDISKFDGSNVNYEFQNRQLVWNVMTEFLVFILPLLQLRKLRKMAGKLFGKPGNSLEVQSGNGGPFITAYTSLPVSECAICHDNNNQAAASGGRTFPSAGPVTNPYITNCGHVYCYVCIATRFNMIKMNNEDLPCLRCGQRLEWFEEFGADERAVDEDAITIQPEIDESDEEEEEEAKPENDEDETGSISSEKDVEPYEPEHKGTQIQRHLSQRSHIFDEESADEFSEDEYSEEEDFDADELM</sequence>
<dbReference type="Gene3D" id="3.30.40.10">
    <property type="entry name" value="Zinc/RING finger domain, C3HC4 (zinc finger)"/>
    <property type="match status" value="1"/>
</dbReference>
<dbReference type="PROSITE" id="PS00518">
    <property type="entry name" value="ZF_RING_1"/>
    <property type="match status" value="1"/>
</dbReference>
<reference evidence="18 19" key="1">
    <citation type="submission" date="2018-06" db="EMBL/GenBank/DDBJ databases">
        <title>Whole genome sequencing of Candida tropicalis (genome annotated by CSBL at Korea University).</title>
        <authorList>
            <person name="Ahn J."/>
        </authorList>
    </citation>
    <scope>NUCLEOTIDE SEQUENCE [LARGE SCALE GENOMIC DNA]</scope>
    <source>
        <strain evidence="18 19">ATCC 20962</strain>
    </source>
</reference>
<keyword evidence="8 15" id="KW-0863">Zinc-finger</keyword>
<evidence type="ECO:0000256" key="12">
    <source>
        <dbReference type="ARBA" id="ARBA00022989"/>
    </source>
</evidence>
<dbReference type="PANTHER" id="PTHR23350:SF4">
    <property type="entry name" value="PEROXISOME BIOGENESIS FACTOR 2"/>
    <property type="match status" value="1"/>
</dbReference>
<gene>
    <name evidence="18" type="primary">PEX2_0</name>
    <name evidence="18" type="ORF">Cantr_02909</name>
</gene>
<keyword evidence="5" id="KW-0808">Transferase</keyword>
<evidence type="ECO:0000256" key="14">
    <source>
        <dbReference type="ARBA" id="ARBA00023140"/>
    </source>
</evidence>
<keyword evidence="9" id="KW-0833">Ubl conjugation pathway</keyword>
<dbReference type="GO" id="GO:0008270">
    <property type="term" value="F:zinc ion binding"/>
    <property type="evidence" value="ECO:0007669"/>
    <property type="project" value="UniProtKB-KW"/>
</dbReference>
<dbReference type="AlphaFoldDB" id="A0A367YP20"/>
<dbReference type="EMBL" id="QLNQ01000001">
    <property type="protein sequence ID" value="RCK67309.1"/>
    <property type="molecule type" value="Genomic_DNA"/>
</dbReference>
<dbReference type="InterPro" id="IPR006845">
    <property type="entry name" value="Pex_N"/>
</dbReference>
<dbReference type="SUPFAM" id="SSF57850">
    <property type="entry name" value="RING/U-box"/>
    <property type="match status" value="1"/>
</dbReference>
<feature type="domain" description="RING-type" evidence="17">
    <location>
        <begin position="263"/>
        <end position="323"/>
    </location>
</feature>
<dbReference type="InterPro" id="IPR013083">
    <property type="entry name" value="Znf_RING/FYVE/PHD"/>
</dbReference>
<evidence type="ECO:0000256" key="8">
    <source>
        <dbReference type="ARBA" id="ARBA00022771"/>
    </source>
</evidence>
<dbReference type="GO" id="GO:0016567">
    <property type="term" value="P:protein ubiquitination"/>
    <property type="evidence" value="ECO:0007669"/>
    <property type="project" value="UniProtKB-ARBA"/>
</dbReference>
<feature type="compositionally biased region" description="Basic and acidic residues" evidence="16">
    <location>
        <begin position="376"/>
        <end position="389"/>
    </location>
</feature>
<dbReference type="Proteomes" id="UP000253472">
    <property type="component" value="Unassembled WGS sequence"/>
</dbReference>
<evidence type="ECO:0000313" key="19">
    <source>
        <dbReference type="Proteomes" id="UP000253472"/>
    </source>
</evidence>
<feature type="compositionally biased region" description="Acidic residues" evidence="16">
    <location>
        <begin position="405"/>
        <end position="428"/>
    </location>
</feature>
<keyword evidence="13" id="KW-0472">Membrane</keyword>
<protein>
    <submittedName>
        <fullName evidence="18">Peroxisomal biogenesis factor 2</fullName>
    </submittedName>
</protein>
<evidence type="ECO:0000256" key="16">
    <source>
        <dbReference type="SAM" id="MobiDB-lite"/>
    </source>
</evidence>
<name>A0A367YP20_9ASCO</name>
<evidence type="ECO:0000256" key="4">
    <source>
        <dbReference type="ARBA" id="ARBA00022448"/>
    </source>
</evidence>